<feature type="region of interest" description="Disordered" evidence="1">
    <location>
        <begin position="98"/>
        <end position="133"/>
    </location>
</feature>
<feature type="region of interest" description="Disordered" evidence="1">
    <location>
        <begin position="56"/>
        <end position="79"/>
    </location>
</feature>
<keyword evidence="2" id="KW-0812">Transmembrane</keyword>
<protein>
    <submittedName>
        <fullName evidence="3">Uncharacterized protein</fullName>
    </submittedName>
</protein>
<accession>A0A7D8YR71</accession>
<feature type="transmembrane region" description="Helical" evidence="2">
    <location>
        <begin position="15"/>
        <end position="34"/>
    </location>
</feature>
<dbReference type="EMBL" id="QGMG01000216">
    <property type="protein sequence ID" value="TVY55703.1"/>
    <property type="molecule type" value="Genomic_DNA"/>
</dbReference>
<reference evidence="3 4" key="1">
    <citation type="submission" date="2018-05" db="EMBL/GenBank/DDBJ databases">
        <title>Whole genome sequencing for identification of molecular markers to develop diagnostic detection tools for the regulated plant pathogen Lachnellula willkommii.</title>
        <authorList>
            <person name="Giroux E."/>
            <person name="Bilodeau G."/>
        </authorList>
    </citation>
    <scope>NUCLEOTIDE SEQUENCE [LARGE SCALE GENOMIC DNA]</scope>
    <source>
        <strain evidence="3 4">CBS 625.97</strain>
    </source>
</reference>
<comment type="caution">
    <text evidence="3">The sequence shown here is derived from an EMBL/GenBank/DDBJ whole genome shotgun (WGS) entry which is preliminary data.</text>
</comment>
<keyword evidence="2" id="KW-0472">Membrane</keyword>
<evidence type="ECO:0000256" key="1">
    <source>
        <dbReference type="SAM" id="MobiDB-lite"/>
    </source>
</evidence>
<organism evidence="3 4">
    <name type="scientific">Lachnellula cervina</name>
    <dbReference type="NCBI Taxonomy" id="1316786"/>
    <lineage>
        <taxon>Eukaryota</taxon>
        <taxon>Fungi</taxon>
        <taxon>Dikarya</taxon>
        <taxon>Ascomycota</taxon>
        <taxon>Pezizomycotina</taxon>
        <taxon>Leotiomycetes</taxon>
        <taxon>Helotiales</taxon>
        <taxon>Lachnaceae</taxon>
        <taxon>Lachnellula</taxon>
    </lineage>
</organism>
<evidence type="ECO:0000256" key="2">
    <source>
        <dbReference type="SAM" id="Phobius"/>
    </source>
</evidence>
<name>A0A7D8YR71_9HELO</name>
<keyword evidence="4" id="KW-1185">Reference proteome</keyword>
<dbReference type="AlphaFoldDB" id="A0A7D8YR71"/>
<dbReference type="OrthoDB" id="3539207at2759"/>
<sequence length="153" mass="16338">MPPLPAPSDIWTPDVIATVVYRVIMVIVSIAFVWRAYRQPVRAVDDEHVVGMLLPNTPTRTASASSRDSSSELPSNSKSLMHDFMTAQVESILQSTLGIGDVGNDTPPPVVRNNSKSTSSTVASSTSASRVKAANKAVSEVIDSSNTCHVEKT</sequence>
<proteinExistence type="predicted"/>
<evidence type="ECO:0000313" key="3">
    <source>
        <dbReference type="EMBL" id="TVY55703.1"/>
    </source>
</evidence>
<evidence type="ECO:0000313" key="4">
    <source>
        <dbReference type="Proteomes" id="UP000481288"/>
    </source>
</evidence>
<feature type="compositionally biased region" description="Low complexity" evidence="1">
    <location>
        <begin position="115"/>
        <end position="133"/>
    </location>
</feature>
<feature type="compositionally biased region" description="Low complexity" evidence="1">
    <location>
        <begin position="63"/>
        <end position="79"/>
    </location>
</feature>
<keyword evidence="2" id="KW-1133">Transmembrane helix</keyword>
<dbReference type="Proteomes" id="UP000481288">
    <property type="component" value="Unassembled WGS sequence"/>
</dbReference>
<gene>
    <name evidence="3" type="ORF">LCER1_G005067</name>
</gene>